<dbReference type="HOGENOM" id="CLU_002865_6_3_1"/>
<feature type="binding site" evidence="4">
    <location>
        <begin position="592"/>
        <end position="593"/>
    </location>
    <ligand>
        <name>FAD</name>
        <dbReference type="ChEBI" id="CHEBI:57692"/>
    </ligand>
</feature>
<dbReference type="SUPFAM" id="SSF54373">
    <property type="entry name" value="FAD-linked reductases, C-terminal domain"/>
    <property type="match status" value="1"/>
</dbReference>
<sequence>MYLLRLIWQALLIDIADAYYRTGPSYGNNFGVPVRNASYDYVIVGGGTSGLAMAARLAENGSYTVAVIEAGGFYGVDNGNISVVPNLGLIYTSPLLVLKDAYPTVDWGITTTNQTGLMGQQYHYGRGRTLGGTSALNSLVYHRGTYGFHQRWAELVGDSSYEFDNMLPYFRRSAHYTPPQMDKRSENASLPEPSPDAYDEHGGPLEIGYINWPLPFGSWAQLAFDEMGFERISDFNHGILKDKHQYLTQCVDPDMKRSSSQASYLDWAIDSQRQNLITYTRTLAKRIIFDSELRATGVEVTTMNIPYLINATKEVIVSAGAIHSPQLLMVSGIGPAATLQNFSIPVLVDHPGVGQNLWDHVLFTITHQVNVQGGSLLNIPSVFQEAVVNYKANATGPLSNTGFDFVAWEKLPAAFRANLSDQAGDDLASFPSDWPELEFIIGDAQAADGNLNSYASVIGGLVAPMSRGFVSISSPDTSDLPIFDPGWLSHPTDKEVAVQSFRRCRQVFNTTAIQPVLIGPEAVPGPDVQTDEEILAYIQQSATTIYHAAGTCKMGTDNDTMAVLDSRARVRGTKGLRVVDASSFPVLLPGHPQGTIYALAEKIAEDILSSR</sequence>
<dbReference type="InterPro" id="IPR007867">
    <property type="entry name" value="GMC_OxRtase_C"/>
</dbReference>
<feature type="active site" description="Proton acceptor" evidence="3">
    <location>
        <position position="591"/>
    </location>
</feature>
<feature type="binding site" evidence="4">
    <location>
        <position position="133"/>
    </location>
    <ligand>
        <name>FAD</name>
        <dbReference type="ChEBI" id="CHEBI:57692"/>
    </ligand>
</feature>
<evidence type="ECO:0000259" key="8">
    <source>
        <dbReference type="PROSITE" id="PS00623"/>
    </source>
</evidence>
<name>W2S9J7_CYPE1</name>
<dbReference type="Pfam" id="PF00732">
    <property type="entry name" value="GMC_oxred_N"/>
    <property type="match status" value="1"/>
</dbReference>
<dbReference type="InParanoid" id="W2S9J7"/>
<dbReference type="STRING" id="1220924.W2S9J7"/>
<dbReference type="Pfam" id="PF05199">
    <property type="entry name" value="GMC_oxred_C"/>
    <property type="match status" value="1"/>
</dbReference>
<evidence type="ECO:0000259" key="9">
    <source>
        <dbReference type="PROSITE" id="PS00624"/>
    </source>
</evidence>
<evidence type="ECO:0000256" key="1">
    <source>
        <dbReference type="ARBA" id="ARBA00010790"/>
    </source>
</evidence>
<feature type="binding site" evidence="4">
    <location>
        <begin position="137"/>
        <end position="140"/>
    </location>
    <ligand>
        <name>FAD</name>
        <dbReference type="ChEBI" id="CHEBI:57692"/>
    </ligand>
</feature>
<evidence type="ECO:0000256" key="3">
    <source>
        <dbReference type="PIRSR" id="PIRSR000137-1"/>
    </source>
</evidence>
<dbReference type="GO" id="GO:0016614">
    <property type="term" value="F:oxidoreductase activity, acting on CH-OH group of donors"/>
    <property type="evidence" value="ECO:0007669"/>
    <property type="project" value="InterPro"/>
</dbReference>
<dbReference type="Gene3D" id="3.30.560.10">
    <property type="entry name" value="Glucose Oxidase, domain 3"/>
    <property type="match status" value="1"/>
</dbReference>
<comment type="cofactor">
    <cofactor evidence="4">
        <name>FAD</name>
        <dbReference type="ChEBI" id="CHEBI:57692"/>
    </cofactor>
</comment>
<dbReference type="InterPro" id="IPR012132">
    <property type="entry name" value="GMC_OxRdtase"/>
</dbReference>
<dbReference type="RefSeq" id="XP_008713276.1">
    <property type="nucleotide sequence ID" value="XM_008715054.1"/>
</dbReference>
<reference evidence="10 11" key="1">
    <citation type="submission" date="2013-03" db="EMBL/GenBank/DDBJ databases">
        <title>The Genome Sequence of Phialophora europaea CBS 101466.</title>
        <authorList>
            <consortium name="The Broad Institute Genomics Platform"/>
            <person name="Cuomo C."/>
            <person name="de Hoog S."/>
            <person name="Gorbushina A."/>
            <person name="Walker B."/>
            <person name="Young S.K."/>
            <person name="Zeng Q."/>
            <person name="Gargeya S."/>
            <person name="Fitzgerald M."/>
            <person name="Haas B."/>
            <person name="Abouelleil A."/>
            <person name="Allen A.W."/>
            <person name="Alvarado L."/>
            <person name="Arachchi H.M."/>
            <person name="Berlin A.M."/>
            <person name="Chapman S.B."/>
            <person name="Gainer-Dewar J."/>
            <person name="Goldberg J."/>
            <person name="Griggs A."/>
            <person name="Gujja S."/>
            <person name="Hansen M."/>
            <person name="Howarth C."/>
            <person name="Imamovic A."/>
            <person name="Ireland A."/>
            <person name="Larimer J."/>
            <person name="McCowan C."/>
            <person name="Murphy C."/>
            <person name="Pearson M."/>
            <person name="Poon T.W."/>
            <person name="Priest M."/>
            <person name="Roberts A."/>
            <person name="Saif S."/>
            <person name="Shea T."/>
            <person name="Sisk P."/>
            <person name="Sykes S."/>
            <person name="Wortman J."/>
            <person name="Nusbaum C."/>
            <person name="Birren B."/>
        </authorList>
    </citation>
    <scope>NUCLEOTIDE SEQUENCE [LARGE SCALE GENOMIC DNA]</scope>
    <source>
        <strain evidence="10 11">CBS 101466</strain>
    </source>
</reference>
<dbReference type="EMBL" id="KB822714">
    <property type="protein sequence ID" value="ETN44713.1"/>
    <property type="molecule type" value="Genomic_DNA"/>
</dbReference>
<dbReference type="SUPFAM" id="SSF51905">
    <property type="entry name" value="FAD/NAD(P)-binding domain"/>
    <property type="match status" value="1"/>
</dbReference>
<feature type="binding site" evidence="4">
    <location>
        <begin position="48"/>
        <end position="49"/>
    </location>
    <ligand>
        <name>FAD</name>
        <dbReference type="ChEBI" id="CHEBI:57692"/>
    </ligand>
</feature>
<dbReference type="PIRSF" id="PIRSF000137">
    <property type="entry name" value="Alcohol_oxidase"/>
    <property type="match status" value="1"/>
</dbReference>
<proteinExistence type="inferred from homology"/>
<dbReference type="GeneID" id="19977722"/>
<gene>
    <name evidence="10" type="ORF">HMPREF1541_10383</name>
</gene>
<organism evidence="10 11">
    <name type="scientific">Cyphellophora europaea (strain CBS 101466)</name>
    <name type="common">Phialophora europaea</name>
    <dbReference type="NCBI Taxonomy" id="1220924"/>
    <lineage>
        <taxon>Eukaryota</taxon>
        <taxon>Fungi</taxon>
        <taxon>Dikarya</taxon>
        <taxon>Ascomycota</taxon>
        <taxon>Pezizomycotina</taxon>
        <taxon>Eurotiomycetes</taxon>
        <taxon>Chaetothyriomycetidae</taxon>
        <taxon>Chaetothyriales</taxon>
        <taxon>Cyphellophoraceae</taxon>
        <taxon>Cyphellophora</taxon>
    </lineage>
</organism>
<protein>
    <recommendedName>
        <fullName evidence="8 9">Glucose-methanol-choline oxidoreductase N-terminal domain-containing protein</fullName>
    </recommendedName>
</protein>
<feature type="region of interest" description="Disordered" evidence="6">
    <location>
        <begin position="178"/>
        <end position="197"/>
    </location>
</feature>
<dbReference type="Proteomes" id="UP000030752">
    <property type="component" value="Unassembled WGS sequence"/>
</dbReference>
<feature type="domain" description="Glucose-methanol-choline oxidoreductase N-terminal" evidence="8">
    <location>
        <begin position="127"/>
        <end position="150"/>
    </location>
</feature>
<accession>W2S9J7</accession>
<feature type="signal peptide" evidence="7">
    <location>
        <begin position="1"/>
        <end position="18"/>
    </location>
</feature>
<feature type="domain" description="Glucose-methanol-choline oxidoreductase N-terminal" evidence="9">
    <location>
        <begin position="320"/>
        <end position="334"/>
    </location>
</feature>
<evidence type="ECO:0000313" key="10">
    <source>
        <dbReference type="EMBL" id="ETN44713.1"/>
    </source>
</evidence>
<evidence type="ECO:0000256" key="6">
    <source>
        <dbReference type="SAM" id="MobiDB-lite"/>
    </source>
</evidence>
<dbReference type="eggNOG" id="KOG1238">
    <property type="taxonomic scope" value="Eukaryota"/>
</dbReference>
<dbReference type="PROSITE" id="PS00623">
    <property type="entry name" value="GMC_OXRED_1"/>
    <property type="match status" value="1"/>
</dbReference>
<comment type="similarity">
    <text evidence="1 5">Belongs to the GMC oxidoreductase family.</text>
</comment>
<dbReference type="AlphaFoldDB" id="W2S9J7"/>
<evidence type="ECO:0000256" key="2">
    <source>
        <dbReference type="ARBA" id="ARBA00023180"/>
    </source>
</evidence>
<feature type="active site" description="Proton donor" evidence="3">
    <location>
        <position position="547"/>
    </location>
</feature>
<keyword evidence="2" id="KW-0325">Glycoprotein</keyword>
<dbReference type="GO" id="GO:0044550">
    <property type="term" value="P:secondary metabolite biosynthetic process"/>
    <property type="evidence" value="ECO:0007669"/>
    <property type="project" value="TreeGrafter"/>
</dbReference>
<feature type="chain" id="PRO_5004824402" description="Glucose-methanol-choline oxidoreductase N-terminal domain-containing protein" evidence="7">
    <location>
        <begin position="19"/>
        <end position="611"/>
    </location>
</feature>
<keyword evidence="7" id="KW-0732">Signal</keyword>
<evidence type="ECO:0000256" key="5">
    <source>
        <dbReference type="RuleBase" id="RU003968"/>
    </source>
</evidence>
<keyword evidence="4 5" id="KW-0274">FAD</keyword>
<dbReference type="GO" id="GO:0050660">
    <property type="term" value="F:flavin adenine dinucleotide binding"/>
    <property type="evidence" value="ECO:0007669"/>
    <property type="project" value="InterPro"/>
</dbReference>
<dbReference type="VEuPathDB" id="FungiDB:HMPREF1541_10383"/>
<evidence type="ECO:0000256" key="7">
    <source>
        <dbReference type="SAM" id="SignalP"/>
    </source>
</evidence>
<evidence type="ECO:0000313" key="11">
    <source>
        <dbReference type="Proteomes" id="UP000030752"/>
    </source>
</evidence>
<dbReference type="PANTHER" id="PTHR11552:SF138">
    <property type="entry name" value="DEHYDROGENASE PKFF-RELATED"/>
    <property type="match status" value="1"/>
</dbReference>
<dbReference type="InterPro" id="IPR036188">
    <property type="entry name" value="FAD/NAD-bd_sf"/>
</dbReference>
<dbReference type="PROSITE" id="PS00624">
    <property type="entry name" value="GMC_OXRED_2"/>
    <property type="match status" value="1"/>
</dbReference>
<dbReference type="OrthoDB" id="269227at2759"/>
<evidence type="ECO:0000256" key="4">
    <source>
        <dbReference type="PIRSR" id="PIRSR000137-2"/>
    </source>
</evidence>
<dbReference type="Gene3D" id="3.50.50.60">
    <property type="entry name" value="FAD/NAD(P)-binding domain"/>
    <property type="match status" value="1"/>
</dbReference>
<dbReference type="PANTHER" id="PTHR11552">
    <property type="entry name" value="GLUCOSE-METHANOL-CHOLINE GMC OXIDOREDUCTASE"/>
    <property type="match status" value="1"/>
</dbReference>
<keyword evidence="5" id="KW-0285">Flavoprotein</keyword>
<keyword evidence="11" id="KW-1185">Reference proteome</keyword>
<dbReference type="InterPro" id="IPR000172">
    <property type="entry name" value="GMC_OxRdtase_N"/>
</dbReference>